<comment type="caution">
    <text evidence="1">The sequence shown here is derived from an EMBL/GenBank/DDBJ whole genome shotgun (WGS) entry which is preliminary data.</text>
</comment>
<gene>
    <name evidence="1" type="ORF">GCM10011579_093430</name>
</gene>
<sequence>MEYIPQWLNASSWEESGVIALDLDALAAASDWPATVRQAREVAEEFGLPREAAMFCPSTGGAPFTDVFGKAGKRY</sequence>
<evidence type="ECO:0000313" key="1">
    <source>
        <dbReference type="EMBL" id="GGN94189.1"/>
    </source>
</evidence>
<name>A0A918DAL7_9ACTN</name>
<organism evidence="1 2">
    <name type="scientific">Streptomyces albiflavescens</name>
    <dbReference type="NCBI Taxonomy" id="1623582"/>
    <lineage>
        <taxon>Bacteria</taxon>
        <taxon>Bacillati</taxon>
        <taxon>Actinomycetota</taxon>
        <taxon>Actinomycetes</taxon>
        <taxon>Kitasatosporales</taxon>
        <taxon>Streptomycetaceae</taxon>
        <taxon>Streptomyces</taxon>
    </lineage>
</organism>
<proteinExistence type="predicted"/>
<keyword evidence="2" id="KW-1185">Reference proteome</keyword>
<dbReference type="Proteomes" id="UP000600365">
    <property type="component" value="Unassembled WGS sequence"/>
</dbReference>
<accession>A0A918DAL7</accession>
<dbReference type="EMBL" id="BMMM01000030">
    <property type="protein sequence ID" value="GGN94189.1"/>
    <property type="molecule type" value="Genomic_DNA"/>
</dbReference>
<dbReference type="AlphaFoldDB" id="A0A918DAL7"/>
<protein>
    <submittedName>
        <fullName evidence="1">Uncharacterized protein</fullName>
    </submittedName>
</protein>
<reference evidence="1 2" key="1">
    <citation type="journal article" date="2014" name="Int. J. Syst. Evol. Microbiol.">
        <title>Complete genome sequence of Corynebacterium casei LMG S-19264T (=DSM 44701T), isolated from a smear-ripened cheese.</title>
        <authorList>
            <consortium name="US DOE Joint Genome Institute (JGI-PGF)"/>
            <person name="Walter F."/>
            <person name="Albersmeier A."/>
            <person name="Kalinowski J."/>
            <person name="Ruckert C."/>
        </authorList>
    </citation>
    <scope>NUCLEOTIDE SEQUENCE [LARGE SCALE GENOMIC DNA]</scope>
    <source>
        <strain evidence="1 2">CGMCC 4.7111</strain>
    </source>
</reference>
<dbReference type="RefSeq" id="WP_229703814.1">
    <property type="nucleotide sequence ID" value="NZ_BMMM01000030.1"/>
</dbReference>
<evidence type="ECO:0000313" key="2">
    <source>
        <dbReference type="Proteomes" id="UP000600365"/>
    </source>
</evidence>